<evidence type="ECO:0000259" key="1">
    <source>
        <dbReference type="Pfam" id="PF03235"/>
    </source>
</evidence>
<name>A0A1G5GJE4_9GAMM</name>
<dbReference type="InterPro" id="IPR004919">
    <property type="entry name" value="GmrSD_N"/>
</dbReference>
<evidence type="ECO:0000313" key="2">
    <source>
        <dbReference type="EMBL" id="SCY51604.1"/>
    </source>
</evidence>
<feature type="domain" description="GmrSD restriction endonucleases N-terminal" evidence="1">
    <location>
        <begin position="7"/>
        <end position="213"/>
    </location>
</feature>
<dbReference type="Pfam" id="PF03235">
    <property type="entry name" value="GmrSD_N"/>
    <property type="match status" value="1"/>
</dbReference>
<sequence>MDNFTIREILDAVYRGQIRIPAFQRGFVWEPDRVAFLIDSVYKNYPFGTLLFWRTNEQLKTERELGPFHLPEPNSDFPIDYVLDGQQRITSIFGVFQTELSGSSSDWKEIYYDFSKTEDIQETQFFALSEDEVDPSKHFPLSCIFNTSEYRKMTKEMDDDLAANIDQMQSVFKEARIPVQTFKTDEKEKVAIIFERINRQGVPLDTLQLLSAWTWSEDFQLQEQFQDLIDELNQYGFTDISNDISLLLRCTASVLTGSSRPESLVNLNGADVRARFDEVLNGIKGALDFIWGEYSLPTIENLPYHNIIVPLSVFFSKKDGVDFNFSGEQKEKLNRWFWRSSFSKRFSSGVLRNMDADIVEMVKLKEGASSSIDNISVSIDPGFFIRNAFQINSVSTKTFVAMLAQYNPKNFVSGTSVDLSEKLQKYNRKQFHHIMPKAFLLSTGQTDYNPNVLANLCFISAADNREIGKKAPSEYKTNMAGNVDEILESHLCPHSLFKDTFIPFVQERAEILAQKARELCEV</sequence>
<keyword evidence="3" id="KW-1185">Reference proteome</keyword>
<dbReference type="Proteomes" id="UP000183104">
    <property type="component" value="Unassembled WGS sequence"/>
</dbReference>
<reference evidence="3" key="1">
    <citation type="submission" date="2016-10" db="EMBL/GenBank/DDBJ databases">
        <authorList>
            <person name="Varghese N."/>
        </authorList>
    </citation>
    <scope>NUCLEOTIDE SEQUENCE [LARGE SCALE GENOMIC DNA]</scope>
    <source>
        <strain evidence="3">HL 19</strain>
    </source>
</reference>
<proteinExistence type="predicted"/>
<dbReference type="EMBL" id="FMUN01000006">
    <property type="protein sequence ID" value="SCY51604.1"/>
    <property type="molecule type" value="Genomic_DNA"/>
</dbReference>
<dbReference type="AlphaFoldDB" id="A0A1G5GJE4"/>
<accession>A0A1G5GJE4</accession>
<dbReference type="PANTHER" id="PTHR37292:SF2">
    <property type="entry name" value="DUF262 DOMAIN-CONTAINING PROTEIN"/>
    <property type="match status" value="1"/>
</dbReference>
<organism evidence="2 3">
    <name type="scientific">Thiohalorhabdus denitrificans</name>
    <dbReference type="NCBI Taxonomy" id="381306"/>
    <lineage>
        <taxon>Bacteria</taxon>
        <taxon>Pseudomonadati</taxon>
        <taxon>Pseudomonadota</taxon>
        <taxon>Gammaproteobacteria</taxon>
        <taxon>Thiohalorhabdales</taxon>
        <taxon>Thiohalorhabdaceae</taxon>
        <taxon>Thiohalorhabdus</taxon>
    </lineage>
</organism>
<dbReference type="RefSeq" id="WP_074471433.1">
    <property type="nucleotide sequence ID" value="NZ_FMUN01000006.1"/>
</dbReference>
<protein>
    <recommendedName>
        <fullName evidence="1">GmrSD restriction endonucleases N-terminal domain-containing protein</fullName>
    </recommendedName>
</protein>
<dbReference type="PANTHER" id="PTHR37292">
    <property type="entry name" value="VNG6097C"/>
    <property type="match status" value="1"/>
</dbReference>
<dbReference type="OrthoDB" id="7802453at2"/>
<evidence type="ECO:0000313" key="3">
    <source>
        <dbReference type="Proteomes" id="UP000183104"/>
    </source>
</evidence>
<gene>
    <name evidence="2" type="ORF">SAMN05661077_2373</name>
</gene>